<protein>
    <submittedName>
        <fullName evidence="3">Membrane-associated PAP2 superfamily phosphatase</fullName>
    </submittedName>
</protein>
<dbReference type="InterPro" id="IPR036938">
    <property type="entry name" value="PAP2/HPO_sf"/>
</dbReference>
<dbReference type="SMART" id="SM00014">
    <property type="entry name" value="acidPPc"/>
    <property type="match status" value="1"/>
</dbReference>
<name>A0A560HCT8_9PROT</name>
<dbReference type="CDD" id="cd03396">
    <property type="entry name" value="PAP2_like_6"/>
    <property type="match status" value="1"/>
</dbReference>
<gene>
    <name evidence="3" type="ORF">FBZ90_10398</name>
</gene>
<keyword evidence="1" id="KW-1133">Transmembrane helix</keyword>
<dbReference type="OrthoDB" id="9813524at2"/>
<dbReference type="SUPFAM" id="SSF48317">
    <property type="entry name" value="Acid phosphatase/Vanadium-dependent haloperoxidase"/>
    <property type="match status" value="1"/>
</dbReference>
<evidence type="ECO:0000259" key="2">
    <source>
        <dbReference type="SMART" id="SM00014"/>
    </source>
</evidence>
<dbReference type="RefSeq" id="WP_145730031.1">
    <property type="nucleotide sequence ID" value="NZ_VITR01000003.1"/>
</dbReference>
<dbReference type="Proteomes" id="UP000315751">
    <property type="component" value="Unassembled WGS sequence"/>
</dbReference>
<feature type="transmembrane region" description="Helical" evidence="1">
    <location>
        <begin position="213"/>
        <end position="233"/>
    </location>
</feature>
<reference evidence="3 4" key="1">
    <citation type="submission" date="2019-06" db="EMBL/GenBank/DDBJ databases">
        <title>Genomic Encyclopedia of Type Strains, Phase IV (KMG-V): Genome sequencing to study the core and pangenomes of soil and plant-associated prokaryotes.</title>
        <authorList>
            <person name="Whitman W."/>
        </authorList>
    </citation>
    <scope>NUCLEOTIDE SEQUENCE [LARGE SCALE GENOMIC DNA]</scope>
    <source>
        <strain evidence="3 4">BR 11622</strain>
    </source>
</reference>
<organism evidence="3 4">
    <name type="scientific">Nitrospirillum amazonense</name>
    <dbReference type="NCBI Taxonomy" id="28077"/>
    <lineage>
        <taxon>Bacteria</taxon>
        <taxon>Pseudomonadati</taxon>
        <taxon>Pseudomonadota</taxon>
        <taxon>Alphaproteobacteria</taxon>
        <taxon>Rhodospirillales</taxon>
        <taxon>Azospirillaceae</taxon>
        <taxon>Nitrospirillum</taxon>
    </lineage>
</organism>
<evidence type="ECO:0000313" key="4">
    <source>
        <dbReference type="Proteomes" id="UP000315751"/>
    </source>
</evidence>
<keyword evidence="1" id="KW-0812">Transmembrane</keyword>
<dbReference type="InterPro" id="IPR000326">
    <property type="entry name" value="PAP2/HPO"/>
</dbReference>
<dbReference type="EMBL" id="VITR01000003">
    <property type="protein sequence ID" value="TWB44192.1"/>
    <property type="molecule type" value="Genomic_DNA"/>
</dbReference>
<dbReference type="AlphaFoldDB" id="A0A560HCT8"/>
<evidence type="ECO:0000313" key="3">
    <source>
        <dbReference type="EMBL" id="TWB44192.1"/>
    </source>
</evidence>
<accession>A0A560HCT8</accession>
<proteinExistence type="predicted"/>
<feature type="transmembrane region" description="Helical" evidence="1">
    <location>
        <begin position="186"/>
        <end position="207"/>
    </location>
</feature>
<evidence type="ECO:0000256" key="1">
    <source>
        <dbReference type="SAM" id="Phobius"/>
    </source>
</evidence>
<sequence length="247" mass="26432">MIRFSGPRFSGLRALSFLALAVLAGLMAYATVSPLADLTIAGWFWTPDGGFAWRTGPVANVLHEAVQVGARVLAGVLVLGTAWTAWHRRSPQRATLLGADVRAWGFLLLSLAIGPGLIGNAVLKDHWHRARPVQVVEFGGAAPYTPPVLPAPKANCGRNCSFVSGDAVLAFFLHSFAYTARRRQRLWLYGGLGVGAGVGLLRIGMGGHFFSDVLYAGLLAVLTSALLHAAFYGRRATLGLWCRWLPG</sequence>
<feature type="transmembrane region" description="Helical" evidence="1">
    <location>
        <begin position="103"/>
        <end position="123"/>
    </location>
</feature>
<keyword evidence="1" id="KW-0472">Membrane</keyword>
<dbReference type="Gene3D" id="1.20.144.10">
    <property type="entry name" value="Phosphatidic acid phosphatase type 2/haloperoxidase"/>
    <property type="match status" value="1"/>
</dbReference>
<keyword evidence="4" id="KW-1185">Reference proteome</keyword>
<feature type="domain" description="Phosphatidic acid phosphatase type 2/haloperoxidase" evidence="2">
    <location>
        <begin position="104"/>
        <end position="228"/>
    </location>
</feature>
<comment type="caution">
    <text evidence="3">The sequence shown here is derived from an EMBL/GenBank/DDBJ whole genome shotgun (WGS) entry which is preliminary data.</text>
</comment>
<dbReference type="Pfam" id="PF01569">
    <property type="entry name" value="PAP2"/>
    <property type="match status" value="1"/>
</dbReference>